<accession>A0ABY7M2S1</accession>
<comment type="caution">
    <text evidence="13">Lacks conserved residue(s) required for the propagation of feature annotation.</text>
</comment>
<feature type="domain" description="TGS" evidence="15">
    <location>
        <begin position="1"/>
        <end position="64"/>
    </location>
</feature>
<dbReference type="InterPro" id="IPR002320">
    <property type="entry name" value="Thr-tRNA-ligase_IIa"/>
</dbReference>
<dbReference type="InterPro" id="IPR002314">
    <property type="entry name" value="aa-tRNA-synt_IIb"/>
</dbReference>
<protein>
    <recommendedName>
        <fullName evidence="13">Threonine--tRNA ligase</fullName>
        <ecNumber evidence="13">6.1.1.3</ecNumber>
    </recommendedName>
    <alternativeName>
        <fullName evidence="13">Threonyl-tRNA synthetase</fullName>
        <shortName evidence="13">ThrRS</shortName>
    </alternativeName>
</protein>
<feature type="domain" description="Aminoacyl-transfer RNA synthetases class-II family profile" evidence="14">
    <location>
        <begin position="244"/>
        <end position="542"/>
    </location>
</feature>
<dbReference type="CDD" id="cd00771">
    <property type="entry name" value="ThrRS_core"/>
    <property type="match status" value="1"/>
</dbReference>
<evidence type="ECO:0000256" key="12">
    <source>
        <dbReference type="ARBA" id="ARBA00049515"/>
    </source>
</evidence>
<dbReference type="PROSITE" id="PS51880">
    <property type="entry name" value="TGS"/>
    <property type="match status" value="1"/>
</dbReference>
<dbReference type="PRINTS" id="PR01047">
    <property type="entry name" value="TRNASYNTHTHR"/>
</dbReference>
<comment type="similarity">
    <text evidence="1 13">Belongs to the class-II aminoacyl-tRNA synthetase family.</text>
</comment>
<dbReference type="InterPro" id="IPR018163">
    <property type="entry name" value="Thr/Ala-tRNA-synth_IIc_edit"/>
</dbReference>
<dbReference type="SMART" id="SM00863">
    <property type="entry name" value="tRNA_SAD"/>
    <property type="match status" value="1"/>
</dbReference>
<keyword evidence="17" id="KW-1185">Reference proteome</keyword>
<evidence type="ECO:0000256" key="1">
    <source>
        <dbReference type="ARBA" id="ARBA00008226"/>
    </source>
</evidence>
<evidence type="ECO:0000256" key="11">
    <source>
        <dbReference type="ARBA" id="ARBA00023146"/>
    </source>
</evidence>
<keyword evidence="10 13" id="KW-0648">Protein biosynthesis</keyword>
<evidence type="ECO:0000313" key="17">
    <source>
        <dbReference type="Proteomes" id="UP001210120"/>
    </source>
</evidence>
<dbReference type="HAMAP" id="MF_00184">
    <property type="entry name" value="Thr_tRNA_synth"/>
    <property type="match status" value="1"/>
</dbReference>
<evidence type="ECO:0000256" key="6">
    <source>
        <dbReference type="ARBA" id="ARBA00022741"/>
    </source>
</evidence>
<dbReference type="Pfam" id="PF00587">
    <property type="entry name" value="tRNA-synt_2b"/>
    <property type="match status" value="1"/>
</dbReference>
<gene>
    <name evidence="13 16" type="primary">thrS</name>
    <name evidence="16" type="ORF">O7R10_01890</name>
</gene>
<evidence type="ECO:0000256" key="4">
    <source>
        <dbReference type="ARBA" id="ARBA00022598"/>
    </source>
</evidence>
<keyword evidence="4 13" id="KW-0436">Ligase</keyword>
<evidence type="ECO:0000256" key="5">
    <source>
        <dbReference type="ARBA" id="ARBA00022723"/>
    </source>
</evidence>
<evidence type="ECO:0000256" key="13">
    <source>
        <dbReference type="HAMAP-Rule" id="MF_00184"/>
    </source>
</evidence>
<keyword evidence="9 13" id="KW-0694">RNA-binding</keyword>
<dbReference type="EC" id="6.1.1.3" evidence="13"/>
<evidence type="ECO:0000259" key="14">
    <source>
        <dbReference type="PROSITE" id="PS50862"/>
    </source>
</evidence>
<keyword evidence="11 13" id="KW-0030">Aminoacyl-tRNA synthetase</keyword>
<dbReference type="Gene3D" id="3.40.50.800">
    <property type="entry name" value="Anticodon-binding domain"/>
    <property type="match status" value="1"/>
</dbReference>
<organism evidence="16 17">
    <name type="scientific">Candidatus Phytoplasma sacchari</name>
    <dbReference type="NCBI Taxonomy" id="2609813"/>
    <lineage>
        <taxon>Bacteria</taxon>
        <taxon>Bacillati</taxon>
        <taxon>Mycoplasmatota</taxon>
        <taxon>Mollicutes</taxon>
        <taxon>Acholeplasmatales</taxon>
        <taxon>Acholeplasmataceae</taxon>
        <taxon>Candidatus Phytoplasma</taxon>
        <taxon>16SrXI (Rice yellow dwarf group)</taxon>
    </lineage>
</organism>
<evidence type="ECO:0000256" key="2">
    <source>
        <dbReference type="ARBA" id="ARBA00022490"/>
    </source>
</evidence>
<dbReference type="InterPro" id="IPR033728">
    <property type="entry name" value="ThrRS_core"/>
</dbReference>
<feature type="binding site" evidence="13">
    <location>
        <position position="389"/>
    </location>
    <ligand>
        <name>Zn(2+)</name>
        <dbReference type="ChEBI" id="CHEBI:29105"/>
        <note>catalytic</note>
    </ligand>
</feature>
<dbReference type="Pfam" id="PF07973">
    <property type="entry name" value="tRNA_SAD"/>
    <property type="match status" value="1"/>
</dbReference>
<dbReference type="Gene3D" id="3.30.930.10">
    <property type="entry name" value="Bira Bifunctional Protein, Domain 2"/>
    <property type="match status" value="1"/>
</dbReference>
<dbReference type="SUPFAM" id="SSF52954">
    <property type="entry name" value="Class II aaRS ABD-related"/>
    <property type="match status" value="1"/>
</dbReference>
<comment type="catalytic activity">
    <reaction evidence="12 13">
        <text>tRNA(Thr) + L-threonine + ATP = L-threonyl-tRNA(Thr) + AMP + diphosphate + H(+)</text>
        <dbReference type="Rhea" id="RHEA:24624"/>
        <dbReference type="Rhea" id="RHEA-COMP:9670"/>
        <dbReference type="Rhea" id="RHEA-COMP:9704"/>
        <dbReference type="ChEBI" id="CHEBI:15378"/>
        <dbReference type="ChEBI" id="CHEBI:30616"/>
        <dbReference type="ChEBI" id="CHEBI:33019"/>
        <dbReference type="ChEBI" id="CHEBI:57926"/>
        <dbReference type="ChEBI" id="CHEBI:78442"/>
        <dbReference type="ChEBI" id="CHEBI:78534"/>
        <dbReference type="ChEBI" id="CHEBI:456215"/>
        <dbReference type="EC" id="6.1.1.3"/>
    </reaction>
</comment>
<evidence type="ECO:0000256" key="3">
    <source>
        <dbReference type="ARBA" id="ARBA00022555"/>
    </source>
</evidence>
<dbReference type="InterPro" id="IPR004095">
    <property type="entry name" value="TGS"/>
</dbReference>
<evidence type="ECO:0000256" key="9">
    <source>
        <dbReference type="ARBA" id="ARBA00022884"/>
    </source>
</evidence>
<comment type="subcellular location">
    <subcellularLocation>
        <location evidence="13">Cytoplasm</location>
    </subcellularLocation>
</comment>
<evidence type="ECO:0000256" key="8">
    <source>
        <dbReference type="ARBA" id="ARBA00022840"/>
    </source>
</evidence>
<keyword evidence="5 13" id="KW-0479">Metal-binding</keyword>
<feature type="binding site" evidence="13">
    <location>
        <position position="338"/>
    </location>
    <ligand>
        <name>Zn(2+)</name>
        <dbReference type="ChEBI" id="CHEBI:29105"/>
        <note>catalytic</note>
    </ligand>
</feature>
<evidence type="ECO:0000259" key="15">
    <source>
        <dbReference type="PROSITE" id="PS51880"/>
    </source>
</evidence>
<evidence type="ECO:0000313" key="16">
    <source>
        <dbReference type="EMBL" id="WBL31342.1"/>
    </source>
</evidence>
<dbReference type="SUPFAM" id="SSF55186">
    <property type="entry name" value="ThrRS/AlaRS common domain"/>
    <property type="match status" value="1"/>
</dbReference>
<keyword evidence="6 13" id="KW-0547">Nucleotide-binding</keyword>
<evidence type="ECO:0000256" key="7">
    <source>
        <dbReference type="ARBA" id="ARBA00022833"/>
    </source>
</evidence>
<dbReference type="InterPro" id="IPR006195">
    <property type="entry name" value="aa-tRNA-synth_II"/>
</dbReference>
<dbReference type="PANTHER" id="PTHR11451:SF56">
    <property type="entry name" value="THREONINE--TRNA LIGASE 1"/>
    <property type="match status" value="1"/>
</dbReference>
<keyword evidence="2 13" id="KW-0963">Cytoplasm</keyword>
<reference evidence="16" key="1">
    <citation type="submission" date="2022-12" db="EMBL/GenBank/DDBJ databases">
        <title>Genomic Characterization of Candidatus Phytoplasma sacchari in China.</title>
        <authorList>
            <person name="Zhang R.-Y."/>
        </authorList>
    </citation>
    <scope>NUCLEOTIDE SEQUENCE [LARGE SCALE GENOMIC DNA]</scope>
    <source>
        <strain evidence="16">SCWL1</strain>
    </source>
</reference>
<dbReference type="EMBL" id="CP115156">
    <property type="protein sequence ID" value="WBL31342.1"/>
    <property type="molecule type" value="Genomic_DNA"/>
</dbReference>
<dbReference type="NCBIfam" id="TIGR00418">
    <property type="entry name" value="thrS"/>
    <property type="match status" value="1"/>
</dbReference>
<keyword evidence="8 13" id="KW-0067">ATP-binding</keyword>
<comment type="cofactor">
    <cofactor evidence="13">
        <name>Zn(2+)</name>
        <dbReference type="ChEBI" id="CHEBI:29105"/>
    </cofactor>
    <text evidence="13">Binds 1 zinc ion per subunit.</text>
</comment>
<dbReference type="GO" id="GO:0004829">
    <property type="term" value="F:threonine-tRNA ligase activity"/>
    <property type="evidence" value="ECO:0007669"/>
    <property type="project" value="UniProtKB-EC"/>
</dbReference>
<dbReference type="InterPro" id="IPR004154">
    <property type="entry name" value="Anticodon-bd"/>
</dbReference>
<keyword evidence="7 13" id="KW-0862">Zinc</keyword>
<dbReference type="PROSITE" id="PS50862">
    <property type="entry name" value="AA_TRNA_LIGASE_II"/>
    <property type="match status" value="1"/>
</dbReference>
<dbReference type="SUPFAM" id="SSF55681">
    <property type="entry name" value="Class II aaRS and biotin synthetases"/>
    <property type="match status" value="1"/>
</dbReference>
<sequence>MINIDLKYNGKIIKKNFLKNITPIEVIEKNNLFFIKKPIVALFNNKLIEINQFLKKDGVLEIITEEDSRSLKVLNHSTSHLMAHAIKRIYPQSLLVEEKITKDGFFYDIDFQENNFSEKNFPKIEKEMYRIVEEKLEIKKKEINLIEAYNLFNNNNYKKKILDNYKLNSTVSVYFQGDFFELCYGPHLINTNMIQHFKILKISGSYLEGNVKNKTLTRVYGISFFNYKDLVEYLNNLKERKERDHKNINKKHNFFMFSSEVGLGLPFWLKKGATIRRIIERYIVDKEIENDYQHVYTPILANTKLYKISGHLDLYKENMFPIMNIKNEEELVLRPMNCPHHMMIFKKTLHSYKDLPIKIAELGMMHRYEHSGAVSGLQRTREMTLNDAHIFLTEEQIKEEFTNIISLILEVYNDFNIKEYFFNLSTRDIINKNKYFNDDLMWDKAESILREILENLKINFKEKKGDAAFYGPKLDIQVLTALGNEETLSTVQLDFLLPKRFNLSYIGKDNKEHSLIVIHRAIISTMERFVSFLIEKNKGVFPLWIAPIQVIIIPIKNDYHLEYSSKIKRILLENNIRTEINKKDFTLNYKIKIAQESKIPFQIVIGNQEIINNTITFRSYGSNETIKNFSIQNFIKIVNKKILNKI</sequence>
<proteinExistence type="inferred from homology"/>
<dbReference type="Proteomes" id="UP001210120">
    <property type="component" value="Chromosome"/>
</dbReference>
<dbReference type="PANTHER" id="PTHR11451">
    <property type="entry name" value="THREONINE-TRNA LIGASE"/>
    <property type="match status" value="1"/>
</dbReference>
<evidence type="ECO:0000256" key="10">
    <source>
        <dbReference type="ARBA" id="ARBA00022917"/>
    </source>
</evidence>
<comment type="subunit">
    <text evidence="13">Homodimer.</text>
</comment>
<keyword evidence="3 13" id="KW-0820">tRNA-binding</keyword>
<dbReference type="Gene3D" id="3.30.980.10">
    <property type="entry name" value="Threonyl-trna Synthetase, Chain A, domain 2"/>
    <property type="match status" value="1"/>
</dbReference>
<dbReference type="InterPro" id="IPR045864">
    <property type="entry name" value="aa-tRNA-synth_II/BPL/LPL"/>
</dbReference>
<feature type="binding site" evidence="13">
    <location>
        <position position="519"/>
    </location>
    <ligand>
        <name>Zn(2+)</name>
        <dbReference type="ChEBI" id="CHEBI:29105"/>
        <note>catalytic</note>
    </ligand>
</feature>
<dbReference type="Pfam" id="PF03129">
    <property type="entry name" value="HGTP_anticodon"/>
    <property type="match status" value="1"/>
</dbReference>
<name>A0ABY7M2S1_9MOLU</name>
<dbReference type="InterPro" id="IPR036621">
    <property type="entry name" value="Anticodon-bd_dom_sf"/>
</dbReference>
<dbReference type="InterPro" id="IPR012947">
    <property type="entry name" value="tRNA_SAD"/>
</dbReference>